<protein>
    <recommendedName>
        <fullName evidence="2">ClpXP adapter protein SpxH</fullName>
    </recommendedName>
</protein>
<reference evidence="3 4" key="1">
    <citation type="submission" date="2019-03" db="EMBL/GenBank/DDBJ databases">
        <title>Genomic Encyclopedia of Type Strains, Phase IV (KMG-IV): sequencing the most valuable type-strain genomes for metagenomic binning, comparative biology and taxonomic classification.</title>
        <authorList>
            <person name="Goeker M."/>
        </authorList>
    </citation>
    <scope>NUCLEOTIDE SEQUENCE [LARGE SCALE GENOMIC DNA]</scope>
    <source>
        <strain evidence="3 4">DSM 28697</strain>
    </source>
</reference>
<dbReference type="CDD" id="cd03025">
    <property type="entry name" value="DsbA_FrnE_like"/>
    <property type="match status" value="1"/>
</dbReference>
<name>A0A4R6UB37_9BACI</name>
<evidence type="ECO:0000313" key="3">
    <source>
        <dbReference type="EMBL" id="TDQ42139.1"/>
    </source>
</evidence>
<comment type="caution">
    <text evidence="3">The sequence shown here is derived from an EMBL/GenBank/DDBJ whole genome shotgun (WGS) entry which is preliminary data.</text>
</comment>
<keyword evidence="1 2" id="KW-0963">Cytoplasm</keyword>
<comment type="subunit">
    <text evidence="2">Interacts with Spx.</text>
</comment>
<dbReference type="EMBL" id="SNYJ01000002">
    <property type="protein sequence ID" value="TDQ42139.1"/>
    <property type="molecule type" value="Genomic_DNA"/>
</dbReference>
<dbReference type="PANTHER" id="PTHR13887">
    <property type="entry name" value="GLUTATHIONE S-TRANSFERASE KAPPA"/>
    <property type="match status" value="1"/>
</dbReference>
<comment type="subcellular location">
    <subcellularLocation>
        <location evidence="2">Cytoplasm</location>
    </subcellularLocation>
</comment>
<dbReference type="GO" id="GO:0016853">
    <property type="term" value="F:isomerase activity"/>
    <property type="evidence" value="ECO:0007669"/>
    <property type="project" value="UniProtKB-KW"/>
</dbReference>
<dbReference type="Pfam" id="PF13743">
    <property type="entry name" value="Thioredoxin_5"/>
    <property type="match status" value="1"/>
</dbReference>
<dbReference type="InterPro" id="IPR036388">
    <property type="entry name" value="WH-like_DNA-bd_sf"/>
</dbReference>
<dbReference type="Gene3D" id="1.10.472.60">
    <property type="entry name" value="putative protein disulfide isomerase domain"/>
    <property type="match status" value="1"/>
</dbReference>
<dbReference type="InterPro" id="IPR046404">
    <property type="entry name" value="Adapter_SpxH"/>
</dbReference>
<keyword evidence="4" id="KW-1185">Reference proteome</keyword>
<accession>A0A4R6UB37</accession>
<dbReference type="SUPFAM" id="SSF52833">
    <property type="entry name" value="Thioredoxin-like"/>
    <property type="match status" value="1"/>
</dbReference>
<sequence length="293" mass="33706">MDMNISRDLCQEDAYRQSKPLEIYMFIDPLSTCCWGLEPVMKKLMVHYGSYFRFRHVIGGQFPKIVECTKKKYPDLAKSWERAGCLSGMSCDGDLWLEDPILAPYYLPIAIKAAELQGQTAGFRFLRRLQEVLFLEKQNVSKKHVLLDIASKVNLDVDEFKRDLSNSAAVKAVEFDLKMNAEMEVTETPTLVFFSQHLEEEGLKISGTYAYEVYVGIIEEMLGYTPLQAELPEIRTFLHTFPFVSTAEIATVYNLTTEEAEKWMKKLKLQGIVECVPVKHGYFWRYKNSTVAT</sequence>
<comment type="function">
    <text evidence="2">Adapter protein required for efficient degradation of Spx by ClpXP under non-stress conditions. Interaction with Spx stabilizes Spx and exposes the C-terminus of Spx for recognition and proteolysis by ClpXP.</text>
</comment>
<proteinExistence type="inferred from homology"/>
<evidence type="ECO:0000256" key="2">
    <source>
        <dbReference type="HAMAP-Rule" id="MF_02245"/>
    </source>
</evidence>
<organism evidence="3 4">
    <name type="scientific">Aureibacillus halotolerans</name>
    <dbReference type="NCBI Taxonomy" id="1508390"/>
    <lineage>
        <taxon>Bacteria</taxon>
        <taxon>Bacillati</taxon>
        <taxon>Bacillota</taxon>
        <taxon>Bacilli</taxon>
        <taxon>Bacillales</taxon>
        <taxon>Bacillaceae</taxon>
        <taxon>Aureibacillus</taxon>
    </lineage>
</organism>
<dbReference type="Proteomes" id="UP000295632">
    <property type="component" value="Unassembled WGS sequence"/>
</dbReference>
<dbReference type="AlphaFoldDB" id="A0A4R6UB37"/>
<gene>
    <name evidence="2" type="primary">spxH</name>
    <name evidence="3" type="ORF">EV213_102169</name>
</gene>
<comment type="similarity">
    <text evidence="2">Belongs to the SpxH family.</text>
</comment>
<dbReference type="RefSeq" id="WP_243739972.1">
    <property type="nucleotide sequence ID" value="NZ_SNYJ01000002.1"/>
</dbReference>
<dbReference type="HAMAP" id="MF_02245">
    <property type="entry name" value="Adapter_SpxH"/>
    <property type="match status" value="1"/>
</dbReference>
<dbReference type="GO" id="GO:0005737">
    <property type="term" value="C:cytoplasm"/>
    <property type="evidence" value="ECO:0007669"/>
    <property type="project" value="UniProtKB-SubCell"/>
</dbReference>
<keyword evidence="3" id="KW-0413">Isomerase</keyword>
<dbReference type="InterPro" id="IPR036249">
    <property type="entry name" value="Thioredoxin-like_sf"/>
</dbReference>
<dbReference type="Gene3D" id="3.40.30.10">
    <property type="entry name" value="Glutaredoxin"/>
    <property type="match status" value="1"/>
</dbReference>
<dbReference type="Gene3D" id="1.10.10.10">
    <property type="entry name" value="Winged helix-like DNA-binding domain superfamily/Winged helix DNA-binding domain"/>
    <property type="match status" value="1"/>
</dbReference>
<evidence type="ECO:0000256" key="1">
    <source>
        <dbReference type="ARBA" id="ARBA00022490"/>
    </source>
</evidence>
<evidence type="ECO:0000313" key="4">
    <source>
        <dbReference type="Proteomes" id="UP000295632"/>
    </source>
</evidence>
<dbReference type="PANTHER" id="PTHR13887:SF47">
    <property type="entry name" value="CLPXP ADAPTER PROTEIN SPXH"/>
    <property type="match status" value="1"/>
</dbReference>